<feature type="region of interest" description="Disordered" evidence="4">
    <location>
        <begin position="1536"/>
        <end position="1556"/>
    </location>
</feature>
<evidence type="ECO:0000256" key="4">
    <source>
        <dbReference type="SAM" id="MobiDB-lite"/>
    </source>
</evidence>
<evidence type="ECO:0000256" key="3">
    <source>
        <dbReference type="SAM" id="Coils"/>
    </source>
</evidence>
<gene>
    <name evidence="8" type="ORF">OB236_03405</name>
</gene>
<feature type="domain" description="SLH" evidence="7">
    <location>
        <begin position="1749"/>
        <end position="1812"/>
    </location>
</feature>
<evidence type="ECO:0000256" key="1">
    <source>
        <dbReference type="ARBA" id="ARBA00022737"/>
    </source>
</evidence>
<dbReference type="Proteomes" id="UP001652445">
    <property type="component" value="Unassembled WGS sequence"/>
</dbReference>
<dbReference type="InterPro" id="IPR001119">
    <property type="entry name" value="SLH_dom"/>
</dbReference>
<dbReference type="Gene3D" id="2.120.10.30">
    <property type="entry name" value="TolB, C-terminal domain"/>
    <property type="match status" value="2"/>
</dbReference>
<dbReference type="Gene3D" id="3.10.100.10">
    <property type="entry name" value="Mannose-Binding Protein A, subunit A"/>
    <property type="match status" value="1"/>
</dbReference>
<sequence>MKKRIPYVLMCFLLLFLPVLQMAVGGSSAHAATGTWTDITGSGSFSSPYGVAVVSDNVYVTDVIDKKIKKLSNGNVTDITYSESFTRPFGIAVDNSGTVYATDSDNSKVKKLSNGSNSWTDITGSGSFTLPFGIAVDNSGTVYVTDNQAHTIKKLSNGTWIDITYSGGFNYPGGVAVDSSGNVYVVSAGNHKVKKLPNGSNSWTDITGSESFNNLQAVAVDSSGNVYVTDIGDKKIKKLSNGSWTDITGSGSFDSPKGIAVDNSGNVYVADGTKIKKLLSADTIPSGIFASAGTTSSQGSTPVTVDGNLTIKYTDNGGIVPGATVVIDNFKSGDSLSVDETVAGSDGITVDKSNAANGVLILKNNVSAAKYQNLLRTVKYSTTSTDKSDRTIGFSMGPYLSYSGNGHFYYYISLPSALTWNQAVSGASSQSFLGRKGYLATITSQGENDFIAQKTQGVGWIGAVDIGRKNGESATNNPAAGDWRWVTGPEGLENSGKGRPFWNGYNPGSTVGEYANWVSGEPNNYSGSEQVAHIFGPGSNSGKWNDYPFSNNVQGYVLEFGGMPNDDTSTQISTTKTIVAPKIAAPGGVSGGLVSWVNVEKSADNQTAVGSLKDLADSSRTWSHQAAGTMPYAPAAINFNAGIQATGVNGYYKGASFGTADTQREVFSVQTSKITDTANRFPWDFGGNIALQNSTYGNKDGNILTRFGSEVIRSVGVGGIDLKKPRLLEASATNQDWALSVDGNPLLQATSNSVNFAPPVPNFYYIGAGHYSIFQGDISEIFVYNRKLSDPEKLKVNSYLALKYGLTLNGGKTDYTASNGLGKMWTAANNQGYGNRITGIGRDDGSDLLQKQSKSQDQGALVTIALGDAVQASNAANTNTINADSSFLTFSDNGATANYETNVPEAPGHTLKQLNRVFKVEKSNWQDRNITLKLDMTAENPSVLYYLIIDGVNSGITLNAAGQATFDSSRLGNGSLFTFAKVYKTVLQTKVTGIKSLTEANYTPESWATLQIALADAKEVLNNPGSTQVQVDAALAALEAARANLISDADKLKATTDKIQNEITIGTLIPGDYTISSWADLTKARDEAKALLNRSPQATPVELGQALSALELARGTLVDLSKLRAKQAEIVAENLNPATYSPNSWQALQQAITEAQAVLARPDVTQAEVDAAKSALEKARAALVPEIAVTGGMMYEDTTYPTQATITVAGVTGNVSQYTGKYAVKGVPVGVYPASITITNPDNAALNATFTAIATVDDKGNVTFGPFTPNAGTPAGMSVTSDDKGTIIVHPSTAVSKVSSDMVTAVKTNTLEALKAAHDEFTALTPEEQLQISRTTVENLSNAILNLLQASLRISSDVSGVADPSTTRNQLDNQKVMLLTPAEIAQVLNGQSLNASLNLNATDVSNSTTQAVSEDKSLINTLIAPSAANIGFMYDISITKKVDVLDSSGAVINAGASQLVPVVPVPISITLTIPRTLLGYKYFAIVRVHNGRTEFIPASVNGTTVTFSSNKFSTYALIYSNQMIFADNLPGTGPFLPSSNSNHSGGGGGGGSTVSSTVTIDNVTGGKVTVDNPNAAVGTTVTLTVTPDAGYTLDKLSITDDKGNVINYTSLGNGTYTYIQPNGTVKINATFKATPASSTDTGVFNLLNTMEHLVYLNGYEDGTFRSDASVTRAEVAQMFYNLLKNQDVNTSGVHFADVPENAWYAKAVNTLASLGIINGYEDGSFAPNKAITRAEFTIIAVSFSNKAVGNKTFTDVLKTHWAYSSIATSAEYGWVNGYPDGTFGSDKTITRAESATIVNRMLNRQADRKAIEASTSIKVFKDVSNGYWAYYDIMEATNAHQYEKSNGMEIWVP</sequence>
<evidence type="ECO:0000259" key="7">
    <source>
        <dbReference type="PROSITE" id="PS51272"/>
    </source>
</evidence>
<feature type="domain" description="SLH" evidence="7">
    <location>
        <begin position="1627"/>
        <end position="1690"/>
    </location>
</feature>
<evidence type="ECO:0000256" key="2">
    <source>
        <dbReference type="PROSITE-ProRule" id="PRU00504"/>
    </source>
</evidence>
<feature type="domain" description="C-type lectin" evidence="6">
    <location>
        <begin position="404"/>
        <end position="546"/>
    </location>
</feature>
<dbReference type="SUPFAM" id="SSF49899">
    <property type="entry name" value="Concanavalin A-like lectins/glucanases"/>
    <property type="match status" value="1"/>
</dbReference>
<feature type="repeat" description="NHL" evidence="2">
    <location>
        <begin position="167"/>
        <end position="199"/>
    </location>
</feature>
<feature type="domain" description="SLH" evidence="7">
    <location>
        <begin position="1691"/>
        <end position="1748"/>
    </location>
</feature>
<feature type="signal peptide" evidence="5">
    <location>
        <begin position="1"/>
        <end position="23"/>
    </location>
</feature>
<dbReference type="SUPFAM" id="SSF101898">
    <property type="entry name" value="NHL repeat"/>
    <property type="match status" value="2"/>
</dbReference>
<name>A0ABT2U9A1_9BACL</name>
<dbReference type="InterPro" id="IPR013320">
    <property type="entry name" value="ConA-like_dom_sf"/>
</dbReference>
<dbReference type="Pfam" id="PF00395">
    <property type="entry name" value="SLH"/>
    <property type="match status" value="3"/>
</dbReference>
<feature type="chain" id="PRO_5045484935" evidence="5">
    <location>
        <begin position="24"/>
        <end position="1853"/>
    </location>
</feature>
<feature type="repeat" description="NHL" evidence="2">
    <location>
        <begin position="126"/>
        <end position="158"/>
    </location>
</feature>
<dbReference type="PANTHER" id="PTHR24104:SF25">
    <property type="entry name" value="PROTEIN LIN-41"/>
    <property type="match status" value="1"/>
</dbReference>
<keyword evidence="9" id="KW-1185">Reference proteome</keyword>
<protein>
    <submittedName>
        <fullName evidence="8">S-layer homology domain-containing protein</fullName>
    </submittedName>
</protein>
<dbReference type="InterPro" id="IPR050952">
    <property type="entry name" value="TRIM-NHL_E3_ligases"/>
</dbReference>
<evidence type="ECO:0000259" key="6">
    <source>
        <dbReference type="PROSITE" id="PS50041"/>
    </source>
</evidence>
<dbReference type="PROSITE" id="PS51125">
    <property type="entry name" value="NHL"/>
    <property type="match status" value="4"/>
</dbReference>
<dbReference type="EMBL" id="JAOQIO010000007">
    <property type="protein sequence ID" value="MCU6791170.1"/>
    <property type="molecule type" value="Genomic_DNA"/>
</dbReference>
<evidence type="ECO:0000256" key="5">
    <source>
        <dbReference type="SAM" id="SignalP"/>
    </source>
</evidence>
<dbReference type="PROSITE" id="PS50041">
    <property type="entry name" value="C_TYPE_LECTIN_2"/>
    <property type="match status" value="1"/>
</dbReference>
<dbReference type="PROSITE" id="PS51272">
    <property type="entry name" value="SLH"/>
    <property type="match status" value="3"/>
</dbReference>
<dbReference type="InterPro" id="IPR044060">
    <property type="entry name" value="Bacterial_rp_domain"/>
</dbReference>
<keyword evidence="1" id="KW-0677">Repeat</keyword>
<dbReference type="SUPFAM" id="SSF56436">
    <property type="entry name" value="C-type lectin-like"/>
    <property type="match status" value="1"/>
</dbReference>
<comment type="caution">
    <text evidence="8">The sequence shown here is derived from an EMBL/GenBank/DDBJ whole genome shotgun (WGS) entry which is preliminary data.</text>
</comment>
<feature type="coiled-coil region" evidence="3">
    <location>
        <begin position="1035"/>
        <end position="1062"/>
    </location>
</feature>
<dbReference type="InterPro" id="IPR016186">
    <property type="entry name" value="C-type_lectin-like/link_sf"/>
</dbReference>
<evidence type="ECO:0000313" key="8">
    <source>
        <dbReference type="EMBL" id="MCU6791170.1"/>
    </source>
</evidence>
<dbReference type="Gene3D" id="1.20.1270.70">
    <property type="entry name" value="Designed single chain three-helix bundle"/>
    <property type="match status" value="3"/>
</dbReference>
<dbReference type="Pfam" id="PF00059">
    <property type="entry name" value="Lectin_C"/>
    <property type="match status" value="1"/>
</dbReference>
<feature type="repeat" description="NHL" evidence="2">
    <location>
        <begin position="85"/>
        <end position="115"/>
    </location>
</feature>
<proteinExistence type="predicted"/>
<feature type="repeat" description="NHL" evidence="2">
    <location>
        <begin position="212"/>
        <end position="242"/>
    </location>
</feature>
<keyword evidence="5" id="KW-0732">Signal</keyword>
<dbReference type="PANTHER" id="PTHR24104">
    <property type="entry name" value="E3 UBIQUITIN-PROTEIN LIGASE NHLRC1-RELATED"/>
    <property type="match status" value="1"/>
</dbReference>
<dbReference type="Pfam" id="PF18998">
    <property type="entry name" value="Flg_new_2"/>
    <property type="match status" value="1"/>
</dbReference>
<dbReference type="InterPro" id="IPR011042">
    <property type="entry name" value="6-blade_b-propeller_TolB-like"/>
</dbReference>
<dbReference type="SMART" id="SM00034">
    <property type="entry name" value="CLECT"/>
    <property type="match status" value="1"/>
</dbReference>
<dbReference type="InterPro" id="IPR001258">
    <property type="entry name" value="NHL_repeat"/>
</dbReference>
<accession>A0ABT2U9A1</accession>
<dbReference type="InterPro" id="IPR058515">
    <property type="entry name" value="DUF8202"/>
</dbReference>
<dbReference type="InterPro" id="IPR001304">
    <property type="entry name" value="C-type_lectin-like"/>
</dbReference>
<dbReference type="Pfam" id="PF01436">
    <property type="entry name" value="NHL"/>
    <property type="match status" value="1"/>
</dbReference>
<dbReference type="InterPro" id="IPR016187">
    <property type="entry name" value="CTDL_fold"/>
</dbReference>
<dbReference type="Pfam" id="PF26628">
    <property type="entry name" value="DUF8202"/>
    <property type="match status" value="1"/>
</dbReference>
<dbReference type="Pfam" id="PF07554">
    <property type="entry name" value="FIVAR"/>
    <property type="match status" value="3"/>
</dbReference>
<keyword evidence="3" id="KW-0175">Coiled coil</keyword>
<reference evidence="8 9" key="1">
    <citation type="submission" date="2022-09" db="EMBL/GenBank/DDBJ databases">
        <authorList>
            <person name="Han X.L."/>
            <person name="Wang Q."/>
            <person name="Lu T."/>
        </authorList>
    </citation>
    <scope>NUCLEOTIDE SEQUENCE [LARGE SCALE GENOMIC DNA]</scope>
    <source>
        <strain evidence="8 9">WQ 127069</strain>
    </source>
</reference>
<evidence type="ECO:0000313" key="9">
    <source>
        <dbReference type="Proteomes" id="UP001652445"/>
    </source>
</evidence>
<organism evidence="8 9">
    <name type="scientific">Paenibacillus baimaensis</name>
    <dbReference type="NCBI Taxonomy" id="2982185"/>
    <lineage>
        <taxon>Bacteria</taxon>
        <taxon>Bacillati</taxon>
        <taxon>Bacillota</taxon>
        <taxon>Bacilli</taxon>
        <taxon>Bacillales</taxon>
        <taxon>Paenibacillaceae</taxon>
        <taxon>Paenibacillus</taxon>
    </lineage>
</organism>